<comment type="caution">
    <text evidence="3">The sequence shown here is derived from an EMBL/GenBank/DDBJ whole genome shotgun (WGS) entry which is preliminary data.</text>
</comment>
<feature type="compositionally biased region" description="Polar residues" evidence="1">
    <location>
        <begin position="1"/>
        <end position="17"/>
    </location>
</feature>
<organism evidence="3 4">
    <name type="scientific">Corynascus novoguineensis</name>
    <dbReference type="NCBI Taxonomy" id="1126955"/>
    <lineage>
        <taxon>Eukaryota</taxon>
        <taxon>Fungi</taxon>
        <taxon>Dikarya</taxon>
        <taxon>Ascomycota</taxon>
        <taxon>Pezizomycotina</taxon>
        <taxon>Sordariomycetes</taxon>
        <taxon>Sordariomycetidae</taxon>
        <taxon>Sordariales</taxon>
        <taxon>Chaetomiaceae</taxon>
        <taxon>Corynascus</taxon>
    </lineage>
</organism>
<evidence type="ECO:0000259" key="2">
    <source>
        <dbReference type="Pfam" id="PF06985"/>
    </source>
</evidence>
<protein>
    <submittedName>
        <fullName evidence="3">Heterokaryon incompatibility protein-domain-containing protein</fullName>
    </submittedName>
</protein>
<keyword evidence="4" id="KW-1185">Reference proteome</keyword>
<gene>
    <name evidence="3" type="ORF">C7999DRAFT_41792</name>
</gene>
<evidence type="ECO:0000313" key="3">
    <source>
        <dbReference type="EMBL" id="KAK4246813.1"/>
    </source>
</evidence>
<dbReference type="InterPro" id="IPR052895">
    <property type="entry name" value="HetReg/Transcr_Mod"/>
</dbReference>
<dbReference type="Proteomes" id="UP001303647">
    <property type="component" value="Unassembled WGS sequence"/>
</dbReference>
<dbReference type="EMBL" id="MU857666">
    <property type="protein sequence ID" value="KAK4246813.1"/>
    <property type="molecule type" value="Genomic_DNA"/>
</dbReference>
<sequence length="772" mass="85971">MAKQTESPSAAPQPSIHTHSRSEPVREETLRLRGGYATYSKESMVELVEQMRHATSTDFQISLNKVFQGQEGLSGELLLESLARVNHPGKSSADLQDILSEASLKECNQVTRIYFEPPTPATLGDILGCPRGSEAVGEGPLFVGDKGLVGSGSLHLKLTHHPLNQAPPFMAVSYCLGDATQKTEITCNGRTLTITATDLIRWADGICINQEDIHERASQVMLMGEIYSMAQSTVAYLGEGLAPDTKIGREPDQAGFAIMQQLNAIWGADEDPQTTDGLNVWVPLLHLCSQPWFSRTWILQEVALAINVLVLYGSAVTRLETLTRFWELATRRDLPPALRHGTIADWKDGLESWNQLNVFGKMRAMKRVNGSVDRLIHQPGDWGFVLDGGRRTSQSLLNLLVENRAAGATDYRDKVYSLFSMAGDTKDLSIEPNYSPANSAAKLYRDVAEAYIEAGRGIDILHHAGLPQRLTNLPSWVPDWSTKSRQPLHSSQYRCTRDTIPGLQLLSNEYLRIRGAFVDAANVLLHKLDLQRLGPVTDPTVLSGLHNKMSILENDPMFPPLPFVADRDRSFGAIVAHAEQMALMLLPSYPTGESICIAVWRTLVAGRGWLMPDDPDGERLAHAAWRGARPDPFDNAWWPPHPLDDAAREAIWPFQAVVLKTGQGYRFGITACGYMGLFPKECEPVRPRRNHPGSGASFTLVGDCYIHGMMRGELLLPSRRGDVQDAHCIDVRYHIRQPAWTVRSNEMLRLRLRQYFDPNVNRFTPLRDIDIK</sequence>
<dbReference type="Pfam" id="PF06985">
    <property type="entry name" value="HET"/>
    <property type="match status" value="1"/>
</dbReference>
<name>A0AAN7HMZ9_9PEZI</name>
<feature type="domain" description="Heterokaryon incompatibility" evidence="2">
    <location>
        <begin position="170"/>
        <end position="301"/>
    </location>
</feature>
<accession>A0AAN7HMZ9</accession>
<reference evidence="3" key="1">
    <citation type="journal article" date="2023" name="Mol. Phylogenet. Evol.">
        <title>Genome-scale phylogeny and comparative genomics of the fungal order Sordariales.</title>
        <authorList>
            <person name="Hensen N."/>
            <person name="Bonometti L."/>
            <person name="Westerberg I."/>
            <person name="Brannstrom I.O."/>
            <person name="Guillou S."/>
            <person name="Cros-Aarteil S."/>
            <person name="Calhoun S."/>
            <person name="Haridas S."/>
            <person name="Kuo A."/>
            <person name="Mondo S."/>
            <person name="Pangilinan J."/>
            <person name="Riley R."/>
            <person name="LaButti K."/>
            <person name="Andreopoulos B."/>
            <person name="Lipzen A."/>
            <person name="Chen C."/>
            <person name="Yan M."/>
            <person name="Daum C."/>
            <person name="Ng V."/>
            <person name="Clum A."/>
            <person name="Steindorff A."/>
            <person name="Ohm R.A."/>
            <person name="Martin F."/>
            <person name="Silar P."/>
            <person name="Natvig D.O."/>
            <person name="Lalanne C."/>
            <person name="Gautier V."/>
            <person name="Ament-Velasquez S.L."/>
            <person name="Kruys A."/>
            <person name="Hutchinson M.I."/>
            <person name="Powell A.J."/>
            <person name="Barry K."/>
            <person name="Miller A.N."/>
            <person name="Grigoriev I.V."/>
            <person name="Debuchy R."/>
            <person name="Gladieux P."/>
            <person name="Hiltunen Thoren M."/>
            <person name="Johannesson H."/>
        </authorList>
    </citation>
    <scope>NUCLEOTIDE SEQUENCE</scope>
    <source>
        <strain evidence="3">CBS 359.72</strain>
    </source>
</reference>
<feature type="region of interest" description="Disordered" evidence="1">
    <location>
        <begin position="1"/>
        <end position="28"/>
    </location>
</feature>
<dbReference type="AlphaFoldDB" id="A0AAN7HMZ9"/>
<proteinExistence type="predicted"/>
<dbReference type="PANTHER" id="PTHR24148:SF64">
    <property type="entry name" value="HETEROKARYON INCOMPATIBILITY DOMAIN-CONTAINING PROTEIN"/>
    <property type="match status" value="1"/>
</dbReference>
<dbReference type="PANTHER" id="PTHR24148">
    <property type="entry name" value="ANKYRIN REPEAT DOMAIN-CONTAINING PROTEIN 39 HOMOLOG-RELATED"/>
    <property type="match status" value="1"/>
</dbReference>
<dbReference type="InterPro" id="IPR010730">
    <property type="entry name" value="HET"/>
</dbReference>
<reference evidence="3" key="2">
    <citation type="submission" date="2023-05" db="EMBL/GenBank/DDBJ databases">
        <authorList>
            <consortium name="Lawrence Berkeley National Laboratory"/>
            <person name="Steindorff A."/>
            <person name="Hensen N."/>
            <person name="Bonometti L."/>
            <person name="Westerberg I."/>
            <person name="Brannstrom I.O."/>
            <person name="Guillou S."/>
            <person name="Cros-Aarteil S."/>
            <person name="Calhoun S."/>
            <person name="Haridas S."/>
            <person name="Kuo A."/>
            <person name="Mondo S."/>
            <person name="Pangilinan J."/>
            <person name="Riley R."/>
            <person name="Labutti K."/>
            <person name="Andreopoulos B."/>
            <person name="Lipzen A."/>
            <person name="Chen C."/>
            <person name="Yanf M."/>
            <person name="Daum C."/>
            <person name="Ng V."/>
            <person name="Clum A."/>
            <person name="Ohm R."/>
            <person name="Martin F."/>
            <person name="Silar P."/>
            <person name="Natvig D."/>
            <person name="Lalanne C."/>
            <person name="Gautier V."/>
            <person name="Ament-Velasquez S.L."/>
            <person name="Kruys A."/>
            <person name="Hutchinson M.I."/>
            <person name="Powell A.J."/>
            <person name="Barry K."/>
            <person name="Miller A.N."/>
            <person name="Grigoriev I.V."/>
            <person name="Debuchy R."/>
            <person name="Gladieux P."/>
            <person name="Thoren M.H."/>
            <person name="Johannesson H."/>
        </authorList>
    </citation>
    <scope>NUCLEOTIDE SEQUENCE</scope>
    <source>
        <strain evidence="3">CBS 359.72</strain>
    </source>
</reference>
<evidence type="ECO:0000256" key="1">
    <source>
        <dbReference type="SAM" id="MobiDB-lite"/>
    </source>
</evidence>
<evidence type="ECO:0000313" key="4">
    <source>
        <dbReference type="Proteomes" id="UP001303647"/>
    </source>
</evidence>